<evidence type="ECO:0008006" key="4">
    <source>
        <dbReference type="Google" id="ProtNLM"/>
    </source>
</evidence>
<dbReference type="RefSeq" id="WP_010553856.1">
    <property type="nucleotide sequence ID" value="NZ_CP011025.1"/>
</dbReference>
<dbReference type="InterPro" id="IPR013783">
    <property type="entry name" value="Ig-like_fold"/>
</dbReference>
<evidence type="ECO:0000313" key="3">
    <source>
        <dbReference type="Proteomes" id="UP000016505"/>
    </source>
</evidence>
<proteinExistence type="predicted"/>
<dbReference type="AlphaFoldDB" id="A0A290S1P1"/>
<protein>
    <recommendedName>
        <fullName evidence="4">Pili assembly chaperone N-terminal domain-containing protein</fullName>
    </recommendedName>
</protein>
<feature type="signal peptide" evidence="1">
    <location>
        <begin position="1"/>
        <end position="18"/>
    </location>
</feature>
<keyword evidence="1" id="KW-0732">Signal</keyword>
<sequence length="232" mass="25660">MRYIFLMILLLSSYSTLAFQVKPMVAELESSGSQSQQTIRISNPSDSSLTIEISAFDLLIAPNGDETLKANEEDFLIIPMTTIILPGKSQSVIVRYIGEPMLENSKAYRIAIDQVSVDLEKAGQSGVGMSVSFRTLFNVVPKGAEAKLLIKNKRQVDTETWNVLLENTGNKYIRLSQAQWLIKGDDQELLLEGTELSKALTGKILLPKSSREVSIKIPTKFNAASSDLEVNF</sequence>
<dbReference type="Gene3D" id="2.60.40.10">
    <property type="entry name" value="Immunoglobulins"/>
    <property type="match status" value="1"/>
</dbReference>
<feature type="chain" id="PRO_5013103936" description="Pili assembly chaperone N-terminal domain-containing protein" evidence="1">
    <location>
        <begin position="19"/>
        <end position="232"/>
    </location>
</feature>
<reference evidence="2 3" key="1">
    <citation type="journal article" date="2012" name="J. Bacteriol.">
        <title>Genome sequences of type strains of seven species of the marine bacterium Pseudoalteromonas.</title>
        <authorList>
            <person name="Xie B.B."/>
            <person name="Shu Y.L."/>
            <person name="Qin Q.L."/>
            <person name="Rong J.C."/>
            <person name="Zhang X.Y."/>
            <person name="Chen X.L."/>
            <person name="Shi M."/>
            <person name="He H.L."/>
            <person name="Zhou B.C."/>
            <person name="Zhang Y.Z."/>
        </authorList>
    </citation>
    <scope>NUCLEOTIDE SEQUENCE [LARGE SCALE GENOMIC DNA]</scope>
    <source>
        <strain evidence="2 3">A 37-1-2</strain>
    </source>
</reference>
<dbReference type="OrthoDB" id="5871680at2"/>
<dbReference type="SUPFAM" id="SSF49354">
    <property type="entry name" value="PapD-like"/>
    <property type="match status" value="1"/>
</dbReference>
<dbReference type="Proteomes" id="UP000016505">
    <property type="component" value="Chromosome I"/>
</dbReference>
<evidence type="ECO:0000313" key="2">
    <source>
        <dbReference type="EMBL" id="ATC85829.1"/>
    </source>
</evidence>
<gene>
    <name evidence="2" type="ORF">PARC_a1185</name>
</gene>
<dbReference type="KEGG" id="part:PARC_a1185"/>
<accession>A0A290S1P1</accession>
<organism evidence="2 3">
    <name type="scientific">Pseudoalteromonas arctica A 37-1-2</name>
    <dbReference type="NCBI Taxonomy" id="1117313"/>
    <lineage>
        <taxon>Bacteria</taxon>
        <taxon>Pseudomonadati</taxon>
        <taxon>Pseudomonadota</taxon>
        <taxon>Gammaproteobacteria</taxon>
        <taxon>Alteromonadales</taxon>
        <taxon>Pseudoalteromonadaceae</taxon>
        <taxon>Pseudoalteromonas</taxon>
    </lineage>
</organism>
<evidence type="ECO:0000256" key="1">
    <source>
        <dbReference type="SAM" id="SignalP"/>
    </source>
</evidence>
<dbReference type="InterPro" id="IPR008962">
    <property type="entry name" value="PapD-like_sf"/>
</dbReference>
<dbReference type="PANTHER" id="PTHR30251">
    <property type="entry name" value="PILUS ASSEMBLY CHAPERONE"/>
    <property type="match status" value="1"/>
</dbReference>
<dbReference type="PANTHER" id="PTHR30251:SF4">
    <property type="entry name" value="SLR1668 PROTEIN"/>
    <property type="match status" value="1"/>
</dbReference>
<name>A0A290S1P1_9GAMM</name>
<dbReference type="EMBL" id="CP011025">
    <property type="protein sequence ID" value="ATC85829.1"/>
    <property type="molecule type" value="Genomic_DNA"/>
</dbReference>
<dbReference type="InterPro" id="IPR050643">
    <property type="entry name" value="Periplasmic_pilus_chap"/>
</dbReference>